<feature type="region of interest" description="Disordered" evidence="1">
    <location>
        <begin position="131"/>
        <end position="155"/>
    </location>
</feature>
<dbReference type="KEGG" id="xac:XAC1915"/>
<accession>A0AAI7ZF45</accession>
<reference evidence="2 3" key="1">
    <citation type="journal article" date="2002" name="Nature">
        <title>Comparison of the genomes of two Xanthomonas pathogens with differing host specificities.</title>
        <authorList>
            <person name="da Silva A.C."/>
            <person name="Ferro J.A."/>
            <person name="Reinach F.C."/>
            <person name="Farah C.S."/>
            <person name="Furlan L.R."/>
            <person name="Quaggio R.B."/>
            <person name="Monteiro-Vitorello C.B."/>
            <person name="Van Sluys M.A."/>
            <person name="Almeida N.F."/>
            <person name="Alves L.M."/>
            <person name="do Amaral A.M."/>
            <person name="Bertolini M.C."/>
            <person name="Camargo L.E."/>
            <person name="Camarotte G."/>
            <person name="Cannavan F."/>
            <person name="Cardozo J."/>
            <person name="Chambergo F."/>
            <person name="Ciapina L.P."/>
            <person name="Cicarelli R.M."/>
            <person name="Coutinho L.L."/>
            <person name="Cursino-Santos J.R."/>
            <person name="El-Dorry H."/>
            <person name="Faria J.B."/>
            <person name="Ferreira A.J."/>
            <person name="Ferreira R.C."/>
            <person name="Ferro M.I."/>
            <person name="Formighieri E.F."/>
            <person name="Franco M.C."/>
            <person name="Greggio C.C."/>
            <person name="Gruber A."/>
            <person name="Katsuyama A.M."/>
            <person name="Kishi L.T."/>
            <person name="Leite R.P."/>
            <person name="Lemos E.G."/>
            <person name="Lemos M.V."/>
            <person name="Locali E.C."/>
            <person name="Machado M.A."/>
            <person name="Madeira A.M."/>
            <person name="Martinez-Rossi N.M."/>
            <person name="Martins E.C."/>
            <person name="Meidanis J."/>
            <person name="Menck C.F."/>
            <person name="Miyaki C.Y."/>
            <person name="Moon D.H."/>
            <person name="Moreira L.M."/>
            <person name="Novo M.T."/>
            <person name="Okura V.K."/>
            <person name="Oliveira M.C."/>
            <person name="Oliveira V.R."/>
            <person name="Pereira H.A."/>
            <person name="Rossi A."/>
            <person name="Sena J.A."/>
            <person name="Silva C."/>
            <person name="de Souza R.F."/>
            <person name="Spinola L.A."/>
            <person name="Takita M.A."/>
            <person name="Tamura R.E."/>
            <person name="Teixeira E.C."/>
            <person name="Tezza R.I."/>
            <person name="Trindade dos Santos M."/>
            <person name="Truffi D."/>
            <person name="Tsai S.M."/>
            <person name="White F.F."/>
            <person name="Setubal J.C."/>
            <person name="Kitajima J.P."/>
        </authorList>
    </citation>
    <scope>NUCLEOTIDE SEQUENCE [LARGE SCALE GENOMIC DNA]</scope>
    <source>
        <strain evidence="2 3">306</strain>
    </source>
</reference>
<sequence>MHRQLHPLPRRPRPRRRPARAPRPPQRPMAGTTGLRHRHKTAHHRQRRATADGGVAAGGDAGQGAQRAAMMLRLPDPLRLTSVPDATSVAATPAHNGRFMIARPLYALLASLALGACAHTAATPAPATVTETSAMNSSAESKVTPAGGEPSGPIRTAEDALTRMLALIQAIDGLDDLTPDYLQSKMGVPVTHAAADPKRYGASAPLTSEWGYSFGMDQTPTAGRWFEFTFIPAQAGASPSMTEICGIDFETFTKKLENIGFVRQRNMVEDGRWMSDFFTRPGMRVEVFPRGEAAKPQVLVAHKCIEWVYI</sequence>
<protein>
    <submittedName>
        <fullName evidence="2">Uncharacterized protein</fullName>
    </submittedName>
</protein>
<gene>
    <name evidence="2" type="ordered locus">XAC1915</name>
</gene>
<dbReference type="EMBL" id="AE008923">
    <property type="protein sequence ID" value="AAM36777.1"/>
    <property type="molecule type" value="Genomic_DNA"/>
</dbReference>
<dbReference type="AlphaFoldDB" id="A0AAI7ZF45"/>
<name>A0AAI7ZF45_XANAC</name>
<evidence type="ECO:0000313" key="3">
    <source>
        <dbReference type="Proteomes" id="UP000000576"/>
    </source>
</evidence>
<evidence type="ECO:0000256" key="1">
    <source>
        <dbReference type="SAM" id="MobiDB-lite"/>
    </source>
</evidence>
<organism evidence="2 3">
    <name type="scientific">Xanthomonas axonopodis pv. citri (strain 306)</name>
    <dbReference type="NCBI Taxonomy" id="190486"/>
    <lineage>
        <taxon>Bacteria</taxon>
        <taxon>Pseudomonadati</taxon>
        <taxon>Pseudomonadota</taxon>
        <taxon>Gammaproteobacteria</taxon>
        <taxon>Lysobacterales</taxon>
        <taxon>Lysobacteraceae</taxon>
        <taxon>Xanthomonas</taxon>
    </lineage>
</organism>
<dbReference type="Proteomes" id="UP000000576">
    <property type="component" value="Chromosome"/>
</dbReference>
<feature type="region of interest" description="Disordered" evidence="1">
    <location>
        <begin position="1"/>
        <end position="64"/>
    </location>
</feature>
<feature type="compositionally biased region" description="Basic residues" evidence="1">
    <location>
        <begin position="1"/>
        <end position="20"/>
    </location>
</feature>
<proteinExistence type="predicted"/>
<feature type="compositionally biased region" description="Basic residues" evidence="1">
    <location>
        <begin position="35"/>
        <end position="48"/>
    </location>
</feature>
<evidence type="ECO:0000313" key="2">
    <source>
        <dbReference type="EMBL" id="AAM36777.1"/>
    </source>
</evidence>